<gene>
    <name evidence="1" type="ORF">BJ212DRAFT_1388191</name>
</gene>
<dbReference type="EMBL" id="JABBWG010000045">
    <property type="protein sequence ID" value="KAG1807145.1"/>
    <property type="molecule type" value="Genomic_DNA"/>
</dbReference>
<dbReference type="RefSeq" id="XP_041187881.1">
    <property type="nucleotide sequence ID" value="XM_041336914.1"/>
</dbReference>
<dbReference type="AlphaFoldDB" id="A0A9P7DZN8"/>
<dbReference type="Proteomes" id="UP000807769">
    <property type="component" value="Unassembled WGS sequence"/>
</dbReference>
<name>A0A9P7DZN8_9AGAM</name>
<evidence type="ECO:0000313" key="1">
    <source>
        <dbReference type="EMBL" id="KAG1807145.1"/>
    </source>
</evidence>
<comment type="caution">
    <text evidence="1">The sequence shown here is derived from an EMBL/GenBank/DDBJ whole genome shotgun (WGS) entry which is preliminary data.</text>
</comment>
<dbReference type="GeneID" id="64630930"/>
<accession>A0A9P7DZN8</accession>
<sequence>MTNAVHAEGGLRYDFFPGVLLDLIEHYNSFFRWRLYPGRTSHSDAPEQKASGMVGYQVLVSHTDM</sequence>
<evidence type="ECO:0000313" key="2">
    <source>
        <dbReference type="Proteomes" id="UP000807769"/>
    </source>
</evidence>
<keyword evidence="2" id="KW-1185">Reference proteome</keyword>
<proteinExistence type="predicted"/>
<organism evidence="1 2">
    <name type="scientific">Suillus subaureus</name>
    <dbReference type="NCBI Taxonomy" id="48587"/>
    <lineage>
        <taxon>Eukaryota</taxon>
        <taxon>Fungi</taxon>
        <taxon>Dikarya</taxon>
        <taxon>Basidiomycota</taxon>
        <taxon>Agaricomycotina</taxon>
        <taxon>Agaricomycetes</taxon>
        <taxon>Agaricomycetidae</taxon>
        <taxon>Boletales</taxon>
        <taxon>Suillineae</taxon>
        <taxon>Suillaceae</taxon>
        <taxon>Suillus</taxon>
    </lineage>
</organism>
<protein>
    <submittedName>
        <fullName evidence="1">Uncharacterized protein</fullName>
    </submittedName>
</protein>
<reference evidence="1" key="1">
    <citation type="journal article" date="2020" name="New Phytol.">
        <title>Comparative genomics reveals dynamic genome evolution in host specialist ectomycorrhizal fungi.</title>
        <authorList>
            <person name="Lofgren L.A."/>
            <person name="Nguyen N.H."/>
            <person name="Vilgalys R."/>
            <person name="Ruytinx J."/>
            <person name="Liao H.L."/>
            <person name="Branco S."/>
            <person name="Kuo A."/>
            <person name="LaButti K."/>
            <person name="Lipzen A."/>
            <person name="Andreopoulos W."/>
            <person name="Pangilinan J."/>
            <person name="Riley R."/>
            <person name="Hundley H."/>
            <person name="Na H."/>
            <person name="Barry K."/>
            <person name="Grigoriev I.V."/>
            <person name="Stajich J.E."/>
            <person name="Kennedy P.G."/>
        </authorList>
    </citation>
    <scope>NUCLEOTIDE SEQUENCE</scope>
    <source>
        <strain evidence="1">MN1</strain>
    </source>
</reference>